<dbReference type="SUPFAM" id="SSF55718">
    <property type="entry name" value="SCP-like"/>
    <property type="match status" value="1"/>
</dbReference>
<dbReference type="InterPro" id="IPR036527">
    <property type="entry name" value="SCP2_sterol-bd_dom_sf"/>
</dbReference>
<dbReference type="Gene3D" id="1.20.120.450">
    <property type="entry name" value="dinb family like domain"/>
    <property type="match status" value="1"/>
</dbReference>
<feature type="domain" description="Mycothiol-dependent maleylpyruvate isomerase metal-binding" evidence="1">
    <location>
        <begin position="48"/>
        <end position="171"/>
    </location>
</feature>
<comment type="caution">
    <text evidence="2">The sequence shown here is derived from an EMBL/GenBank/DDBJ whole genome shotgun (WGS) entry which is preliminary data.</text>
</comment>
<dbReference type="NCBIfam" id="TIGR03083">
    <property type="entry name" value="maleylpyruvate isomerase family mycothiol-dependent enzyme"/>
    <property type="match status" value="1"/>
</dbReference>
<gene>
    <name evidence="2" type="ORF">DP939_25425</name>
</gene>
<dbReference type="Proteomes" id="UP000253303">
    <property type="component" value="Unassembled WGS sequence"/>
</dbReference>
<proteinExistence type="predicted"/>
<protein>
    <recommendedName>
        <fullName evidence="1">Mycothiol-dependent maleylpyruvate isomerase metal-binding domain-containing protein</fullName>
    </recommendedName>
</protein>
<dbReference type="SUPFAM" id="SSF109854">
    <property type="entry name" value="DinB/YfiT-like putative metalloenzymes"/>
    <property type="match status" value="1"/>
</dbReference>
<evidence type="ECO:0000313" key="3">
    <source>
        <dbReference type="Proteomes" id="UP000253303"/>
    </source>
</evidence>
<keyword evidence="3" id="KW-1185">Reference proteome</keyword>
<sequence length="255" mass="28012">MRHGRQVIPTERQVPSYRHRTDDRRPTMVETGQALRWVEEGQRLFEEQAATADLTAPSLLPGWTRAHVVGHLAGSADALGRLLTGVRTGVEAPMYTSDESRAADIERRATQTPKELFEELVASGKRFAEEFATLPESARSTQIRHRTGIMFAAGDIPWLRAREVWIHSVDLDTGVGFDAFPAGFVDALLDDVSRDLARHDDCPSVTLAPDDRPRTWQIAGTGPAHTATGPAADLLAWTLGRRPAPTGLPTLPAWI</sequence>
<accession>A0A366LUR2</accession>
<dbReference type="InterPro" id="IPR024344">
    <property type="entry name" value="MDMPI_metal-binding"/>
</dbReference>
<evidence type="ECO:0000313" key="2">
    <source>
        <dbReference type="EMBL" id="RBQ17283.1"/>
    </source>
</evidence>
<dbReference type="EMBL" id="QMEY01000012">
    <property type="protein sequence ID" value="RBQ17283.1"/>
    <property type="molecule type" value="Genomic_DNA"/>
</dbReference>
<evidence type="ECO:0000259" key="1">
    <source>
        <dbReference type="Pfam" id="PF11716"/>
    </source>
</evidence>
<dbReference type="InterPro" id="IPR034660">
    <property type="entry name" value="DinB/YfiT-like"/>
</dbReference>
<reference evidence="2 3" key="1">
    <citation type="submission" date="2018-06" db="EMBL/GenBank/DDBJ databases">
        <title>Sphaerisporangium craniellae sp. nov., isolated from a marine sponge in the South China Sea.</title>
        <authorList>
            <person name="Li L."/>
        </authorList>
    </citation>
    <scope>NUCLEOTIDE SEQUENCE [LARGE SCALE GENOMIC DNA]</scope>
    <source>
        <strain evidence="2 3">LHW63015</strain>
    </source>
</reference>
<dbReference type="AlphaFoldDB" id="A0A366LUR2"/>
<dbReference type="GO" id="GO:0046872">
    <property type="term" value="F:metal ion binding"/>
    <property type="evidence" value="ECO:0007669"/>
    <property type="project" value="InterPro"/>
</dbReference>
<dbReference type="Pfam" id="PF11716">
    <property type="entry name" value="MDMPI_N"/>
    <property type="match status" value="1"/>
</dbReference>
<dbReference type="InterPro" id="IPR017517">
    <property type="entry name" value="Maleyloyr_isom"/>
</dbReference>
<name>A0A366LUR2_9ACTN</name>
<organism evidence="2 3">
    <name type="scientific">Spongiactinospora rosea</name>
    <dbReference type="NCBI Taxonomy" id="2248750"/>
    <lineage>
        <taxon>Bacteria</taxon>
        <taxon>Bacillati</taxon>
        <taxon>Actinomycetota</taxon>
        <taxon>Actinomycetes</taxon>
        <taxon>Streptosporangiales</taxon>
        <taxon>Streptosporangiaceae</taxon>
        <taxon>Spongiactinospora</taxon>
    </lineage>
</organism>
<dbReference type="Gene3D" id="3.30.1050.20">
    <property type="match status" value="1"/>
</dbReference>